<dbReference type="SUPFAM" id="SSF117289">
    <property type="entry name" value="Nucleoporin domain"/>
    <property type="match status" value="1"/>
</dbReference>
<name>A0AAI8VZ13_9PEZI</name>
<dbReference type="GO" id="GO:0017056">
    <property type="term" value="F:structural constituent of nuclear pore"/>
    <property type="evidence" value="ECO:0007669"/>
    <property type="project" value="TreeGrafter"/>
</dbReference>
<dbReference type="GO" id="GO:0006606">
    <property type="term" value="P:protein import into nucleus"/>
    <property type="evidence" value="ECO:0007669"/>
    <property type="project" value="TreeGrafter"/>
</dbReference>
<comment type="caution">
    <text evidence="7">The sequence shown here is derived from an EMBL/GenBank/DDBJ whole genome shotgun (WGS) entry which is preliminary data.</text>
</comment>
<keyword evidence="4" id="KW-0175">Coiled coil</keyword>
<evidence type="ECO:0000256" key="5">
    <source>
        <dbReference type="SAM" id="MobiDB-lite"/>
    </source>
</evidence>
<organism evidence="7 8">
    <name type="scientific">Anthostomella pinea</name>
    <dbReference type="NCBI Taxonomy" id="933095"/>
    <lineage>
        <taxon>Eukaryota</taxon>
        <taxon>Fungi</taxon>
        <taxon>Dikarya</taxon>
        <taxon>Ascomycota</taxon>
        <taxon>Pezizomycotina</taxon>
        <taxon>Sordariomycetes</taxon>
        <taxon>Xylariomycetidae</taxon>
        <taxon>Xylariales</taxon>
        <taxon>Xylariaceae</taxon>
        <taxon>Anthostomella</taxon>
    </lineage>
</organism>
<keyword evidence="2" id="KW-0813">Transport</keyword>
<accession>A0AAI8VZ13</accession>
<feature type="region of interest" description="Disordered" evidence="5">
    <location>
        <begin position="1029"/>
        <end position="1086"/>
    </location>
</feature>
<feature type="compositionally biased region" description="Polar residues" evidence="5">
    <location>
        <begin position="780"/>
        <end position="792"/>
    </location>
</feature>
<dbReference type="GO" id="GO:0005643">
    <property type="term" value="C:nuclear pore"/>
    <property type="evidence" value="ECO:0007669"/>
    <property type="project" value="TreeGrafter"/>
</dbReference>
<dbReference type="Proteomes" id="UP001295740">
    <property type="component" value="Unassembled WGS sequence"/>
</dbReference>
<feature type="compositionally biased region" description="Low complexity" evidence="5">
    <location>
        <begin position="457"/>
        <end position="502"/>
    </location>
</feature>
<feature type="region of interest" description="Disordered" evidence="5">
    <location>
        <begin position="557"/>
        <end position="590"/>
    </location>
</feature>
<keyword evidence="3" id="KW-0539">Nucleus</keyword>
<feature type="compositionally biased region" description="Gly residues" evidence="5">
    <location>
        <begin position="8"/>
        <end position="24"/>
    </location>
</feature>
<dbReference type="Pfam" id="PF16755">
    <property type="entry name" value="Beta-prop_NUP159_NUP214"/>
    <property type="match status" value="1"/>
</dbReference>
<keyword evidence="8" id="KW-1185">Reference proteome</keyword>
<feature type="compositionally biased region" description="Polar residues" evidence="5">
    <location>
        <begin position="704"/>
        <end position="737"/>
    </location>
</feature>
<proteinExistence type="predicted"/>
<evidence type="ECO:0000313" key="7">
    <source>
        <dbReference type="EMBL" id="CAJ2513390.1"/>
    </source>
</evidence>
<feature type="compositionally biased region" description="Polar residues" evidence="5">
    <location>
        <begin position="1029"/>
        <end position="1038"/>
    </location>
</feature>
<evidence type="ECO:0000256" key="2">
    <source>
        <dbReference type="ARBA" id="ARBA00022448"/>
    </source>
</evidence>
<feature type="compositionally biased region" description="Low complexity" evidence="5">
    <location>
        <begin position="740"/>
        <end position="758"/>
    </location>
</feature>
<sequence length="1515" mass="157106">MAFSSFGNTGGAGAGAGAGAGGISRGPPLPEVQTEGLGFLSLAGDAKLRLTSPWSPTPYPNASLVSIASRQGLVAAAGPDAVVIASTQAVRKAFESPKDGDSEIRSFEPQLKLPLPVRICQLAFTADESYLILSAEQGGGLAVYDVQALQQGSTESAFQLPTNGEALRALVPNPRPEKGELCAVVTNEGKLLMANMKERNFVQGGNGQVLKEQVSCVAWSTKGKQLVSGLGDGTLHQMTPEGVVKAEIPRPPELDSTSHVSTLLWLENDVFLAIHISTSGGSPQSICHLITRQGQSFQFQKLNDPVEPYTADTMPHHTAVRLKDFPPNLQDLLIFSSTAVPDIGLLARSKAPLSSDGPANTFTNIELADDSKRATLPMDDSMESPPPIGTALDLSSKDSVYKPIPTDEMEQSPGPLPGYWVLNGQGILSIWWVVYSESIRNGTIYPGLAAVEGNTAASVPPTAPQTTQTRAFGASSTPAFGAAPAATTPALGGSSALGAKSSPWGGQPTSASSGGTGGAAFGSSSFGTAAASTAPKFGAPSFGTSSFGTHGAAAAAPAFGQSSGPGAKSSPWASGSASSSTPAFGQSGLANNSGGSGGLFGSSAPNNAASSGGFAGFASKGGFASLGSTNSSDAPSIFASAKSSAPEVSMDADSSTSFPPPNSTATAGTSNPFGSQPFKLTSSFKPDPNAKDEDAAKAEGKPSTGEQSLFGTAFASSMNEPTGTTSNPFGSKTQSVFGQPASTSRAESTTPTATPAPSKFLSHATQAPTTGGLFSFPPKGSSSLFGSPSQTPKAEILQVKIEPQTPKPEIVPEDAPLPPESTSKAAYPLGDSSSSSATIADTPDAAEAEDVPLPSDSPVPIAKKTENAQPANATAAPANEAPLPPDPIRNKSAYNSPLPALPGVAAKPNPASGAPLPPDPIRNKKAYAGVLPPLPGVAAKPKPASEAPLPPDPVKQSTAYENKLPALPIAKPPSSVAGPGFKFPTNPLPVESDSDDDDFSDEDEATDAASEGSGVDVAKDLSLSVTGINKTPGYTPQSWFDGLAGSYSTTSRPEQERRSLFGELGRTAPVFPQPNPISPRSPSPVRGPVPARVLGKEQPRSFSAPGMASQILGTSRRPQSRLGASIVGKDAAIEGAIIEQQRKAKAKKEAEETQLLVDEEDDAVQKILRTDVEPTVHLDEFIAHSNVAPPAGDSVPAQVEAVYRDINSMIDTLGLNARSLRGFIKGHEELGSDDRARQDLASPEDWTLGDIQCLTHIIDQDLSEALDEARVIDVEEKLAEIQDRQRELARDRNKQADLKKIIASRLDPEQTVATRAQPLSAEQAAQQNDLRREVRKFLTLLATAEENLTFLKAKLVSANSANGKGGPTPTIEAVVRTITKMTSMVEKRSGDVDVLENQMRKLRLGSSGPAGSREGSPFATPKKLGSSLLFTPERSVREGSTPLRGSAMRHSLSGSVSSIGGGMFRTPPRKKLAGFGDLEKTALKENRERRTALLGKLKSSLQKKGPGVWAMDDIE</sequence>
<feature type="region of interest" description="Disordered" evidence="5">
    <location>
        <begin position="648"/>
        <end position="1015"/>
    </location>
</feature>
<dbReference type="EMBL" id="CAUWAG010000020">
    <property type="protein sequence ID" value="CAJ2513390.1"/>
    <property type="molecule type" value="Genomic_DNA"/>
</dbReference>
<evidence type="ECO:0000313" key="8">
    <source>
        <dbReference type="Proteomes" id="UP001295740"/>
    </source>
</evidence>
<feature type="coiled-coil region" evidence="4">
    <location>
        <begin position="1327"/>
        <end position="1361"/>
    </location>
</feature>
<feature type="compositionally biased region" description="Acidic residues" evidence="5">
    <location>
        <begin position="992"/>
        <end position="1006"/>
    </location>
</feature>
<feature type="region of interest" description="Disordered" evidence="5">
    <location>
        <begin position="1099"/>
        <end position="1118"/>
    </location>
</feature>
<evidence type="ECO:0000256" key="1">
    <source>
        <dbReference type="ARBA" id="ARBA00004123"/>
    </source>
</evidence>
<dbReference type="Gene3D" id="2.130.10.10">
    <property type="entry name" value="YVTN repeat-like/Quinoprotein amine dehydrogenase"/>
    <property type="match status" value="1"/>
</dbReference>
<protein>
    <submittedName>
        <fullName evidence="7">Uu.00g015090.m01.CDS01</fullName>
    </submittedName>
</protein>
<feature type="region of interest" description="Disordered" evidence="5">
    <location>
        <begin position="457"/>
        <end position="518"/>
    </location>
</feature>
<feature type="domain" description="Nucleoporin Nup159/Nup146 N-terminal" evidence="6">
    <location>
        <begin position="58"/>
        <end position="428"/>
    </location>
</feature>
<dbReference type="GO" id="GO:0006405">
    <property type="term" value="P:RNA export from nucleus"/>
    <property type="evidence" value="ECO:0007669"/>
    <property type="project" value="TreeGrafter"/>
</dbReference>
<feature type="compositionally biased region" description="Basic and acidic residues" evidence="5">
    <location>
        <begin position="688"/>
        <end position="700"/>
    </location>
</feature>
<feature type="compositionally biased region" description="Pro residues" evidence="5">
    <location>
        <begin position="1071"/>
        <end position="1086"/>
    </location>
</feature>
<dbReference type="InterPro" id="IPR039462">
    <property type="entry name" value="Nup159/Nup146_N"/>
</dbReference>
<dbReference type="InterPro" id="IPR026054">
    <property type="entry name" value="Nucleoporin"/>
</dbReference>
<gene>
    <name evidence="7" type="ORF">KHLLAP_LOCUS13858</name>
</gene>
<feature type="region of interest" description="Disordered" evidence="5">
    <location>
        <begin position="1403"/>
        <end position="1468"/>
    </location>
</feature>
<reference evidence="7" key="1">
    <citation type="submission" date="2023-10" db="EMBL/GenBank/DDBJ databases">
        <authorList>
            <person name="Hackl T."/>
        </authorList>
    </citation>
    <scope>NUCLEOTIDE SEQUENCE</scope>
</reference>
<evidence type="ECO:0000259" key="6">
    <source>
        <dbReference type="Pfam" id="PF16755"/>
    </source>
</evidence>
<dbReference type="InterPro" id="IPR015943">
    <property type="entry name" value="WD40/YVTN_repeat-like_dom_sf"/>
</dbReference>
<dbReference type="GO" id="GO:0008139">
    <property type="term" value="F:nuclear localization sequence binding"/>
    <property type="evidence" value="ECO:0007669"/>
    <property type="project" value="TreeGrafter"/>
</dbReference>
<feature type="compositionally biased region" description="Polar residues" evidence="5">
    <location>
        <begin position="652"/>
        <end position="684"/>
    </location>
</feature>
<feature type="region of interest" description="Disordered" evidence="5">
    <location>
        <begin position="1"/>
        <end position="28"/>
    </location>
</feature>
<dbReference type="PANTHER" id="PTHR23193">
    <property type="entry name" value="NUCLEAR PORE COMPLEX PROTEIN NUP"/>
    <property type="match status" value="1"/>
</dbReference>
<comment type="subcellular location">
    <subcellularLocation>
        <location evidence="1">Nucleus</location>
    </subcellularLocation>
</comment>
<dbReference type="PANTHER" id="PTHR23193:SF23">
    <property type="entry name" value="NUCLEAR PORE COMPLEX PROTEIN NUP153"/>
    <property type="match status" value="1"/>
</dbReference>
<feature type="compositionally biased region" description="Low complexity" evidence="5">
    <location>
        <begin position="867"/>
        <end position="881"/>
    </location>
</feature>
<dbReference type="FunFam" id="2.130.10.10:FF:000645">
    <property type="entry name" value="Putative nuclear pore complex subunit Nup159"/>
    <property type="match status" value="1"/>
</dbReference>
<evidence type="ECO:0000256" key="4">
    <source>
        <dbReference type="SAM" id="Coils"/>
    </source>
</evidence>
<evidence type="ECO:0000256" key="3">
    <source>
        <dbReference type="ARBA" id="ARBA00023242"/>
    </source>
</evidence>